<dbReference type="InterPro" id="IPR010982">
    <property type="entry name" value="Lambda_DNA-bd_dom_sf"/>
</dbReference>
<dbReference type="AlphaFoldDB" id="A0A6P2DLJ1"/>
<sequence length="78" mass="8595">MEPIAKRFGAVLRRYREAAGVSQEALAARAELHRNYVGLLERGKQVPTLLVVEKLAGALGMTMSSIIRDVEKEDGKTK</sequence>
<dbReference type="PROSITE" id="PS50943">
    <property type="entry name" value="HTH_CROC1"/>
    <property type="match status" value="1"/>
</dbReference>
<dbReference type="Gene3D" id="1.10.260.40">
    <property type="entry name" value="lambda repressor-like DNA-binding domains"/>
    <property type="match status" value="1"/>
</dbReference>
<feature type="domain" description="HTH cro/C1-type" evidence="2">
    <location>
        <begin position="12"/>
        <end position="66"/>
    </location>
</feature>
<dbReference type="CDD" id="cd00093">
    <property type="entry name" value="HTH_XRE"/>
    <property type="match status" value="1"/>
</dbReference>
<keyword evidence="4" id="KW-1185">Reference proteome</keyword>
<accession>A0A6P2DLJ1</accession>
<evidence type="ECO:0000256" key="1">
    <source>
        <dbReference type="ARBA" id="ARBA00023125"/>
    </source>
</evidence>
<protein>
    <recommendedName>
        <fullName evidence="2">HTH cro/C1-type domain-containing protein</fullName>
    </recommendedName>
</protein>
<organism evidence="3 4">
    <name type="scientific">Gemmata massiliana</name>
    <dbReference type="NCBI Taxonomy" id="1210884"/>
    <lineage>
        <taxon>Bacteria</taxon>
        <taxon>Pseudomonadati</taxon>
        <taxon>Planctomycetota</taxon>
        <taxon>Planctomycetia</taxon>
        <taxon>Gemmatales</taxon>
        <taxon>Gemmataceae</taxon>
        <taxon>Gemmata</taxon>
    </lineage>
</organism>
<evidence type="ECO:0000313" key="3">
    <source>
        <dbReference type="EMBL" id="VTS01669.1"/>
    </source>
</evidence>
<reference evidence="3 4" key="1">
    <citation type="submission" date="2019-05" db="EMBL/GenBank/DDBJ databases">
        <authorList>
            <consortium name="Science for Life Laboratories"/>
        </authorList>
    </citation>
    <scope>NUCLEOTIDE SEQUENCE [LARGE SCALE GENOMIC DNA]</scope>
    <source>
        <strain evidence="3">Soil9</strain>
    </source>
</reference>
<dbReference type="GO" id="GO:0003677">
    <property type="term" value="F:DNA binding"/>
    <property type="evidence" value="ECO:0007669"/>
    <property type="project" value="UniProtKB-KW"/>
</dbReference>
<dbReference type="InterPro" id="IPR001387">
    <property type="entry name" value="Cro/C1-type_HTH"/>
</dbReference>
<dbReference type="EMBL" id="LR593886">
    <property type="protein sequence ID" value="VTS01669.1"/>
    <property type="molecule type" value="Genomic_DNA"/>
</dbReference>
<gene>
    <name evidence="3" type="ORF">SOIL9_77720</name>
</gene>
<dbReference type="SUPFAM" id="SSF47413">
    <property type="entry name" value="lambda repressor-like DNA-binding domains"/>
    <property type="match status" value="1"/>
</dbReference>
<dbReference type="GO" id="GO:0003700">
    <property type="term" value="F:DNA-binding transcription factor activity"/>
    <property type="evidence" value="ECO:0007669"/>
    <property type="project" value="TreeGrafter"/>
</dbReference>
<dbReference type="PANTHER" id="PTHR46797:SF1">
    <property type="entry name" value="METHYLPHOSPHONATE SYNTHASE"/>
    <property type="match status" value="1"/>
</dbReference>
<name>A0A6P2DLJ1_9BACT</name>
<keyword evidence="1" id="KW-0238">DNA-binding</keyword>
<dbReference type="Pfam" id="PF13560">
    <property type="entry name" value="HTH_31"/>
    <property type="match status" value="1"/>
</dbReference>
<evidence type="ECO:0000313" key="4">
    <source>
        <dbReference type="Proteomes" id="UP000464178"/>
    </source>
</evidence>
<dbReference type="InterPro" id="IPR050807">
    <property type="entry name" value="TransReg_Diox_bact_type"/>
</dbReference>
<dbReference type="GO" id="GO:0005829">
    <property type="term" value="C:cytosol"/>
    <property type="evidence" value="ECO:0007669"/>
    <property type="project" value="TreeGrafter"/>
</dbReference>
<dbReference type="PANTHER" id="PTHR46797">
    <property type="entry name" value="HTH-TYPE TRANSCRIPTIONAL REGULATOR"/>
    <property type="match status" value="1"/>
</dbReference>
<evidence type="ECO:0000259" key="2">
    <source>
        <dbReference type="PROSITE" id="PS50943"/>
    </source>
</evidence>
<dbReference type="Proteomes" id="UP000464178">
    <property type="component" value="Chromosome"/>
</dbReference>
<proteinExistence type="predicted"/>
<dbReference type="KEGG" id="gms:SOIL9_77720"/>
<dbReference type="SMART" id="SM00530">
    <property type="entry name" value="HTH_XRE"/>
    <property type="match status" value="1"/>
</dbReference>